<dbReference type="GO" id="GO:0005886">
    <property type="term" value="C:plasma membrane"/>
    <property type="evidence" value="ECO:0007669"/>
    <property type="project" value="UniProtKB-SubCell"/>
</dbReference>
<evidence type="ECO:0000313" key="9">
    <source>
        <dbReference type="EMBL" id="OUP55283.1"/>
    </source>
</evidence>
<dbReference type="PANTHER" id="PTHR33778:SF1">
    <property type="entry name" value="MAGNESIUM TRANSPORTER YHID-RELATED"/>
    <property type="match status" value="1"/>
</dbReference>
<feature type="transmembrane region" description="Helical" evidence="7">
    <location>
        <begin position="120"/>
        <end position="138"/>
    </location>
</feature>
<dbReference type="EMBL" id="NFKL01000029">
    <property type="protein sequence ID" value="OUP55283.1"/>
    <property type="molecule type" value="Genomic_DNA"/>
</dbReference>
<comment type="similarity">
    <text evidence="2">Belongs to the MgtC/SapB family.</text>
</comment>
<evidence type="ECO:0000259" key="8">
    <source>
        <dbReference type="Pfam" id="PF02308"/>
    </source>
</evidence>
<evidence type="ECO:0000256" key="4">
    <source>
        <dbReference type="ARBA" id="ARBA00022692"/>
    </source>
</evidence>
<feature type="transmembrane region" description="Helical" evidence="7">
    <location>
        <begin position="95"/>
        <end position="113"/>
    </location>
</feature>
<feature type="domain" description="MgtC/SapB/SrpB/YhiD N-terminal" evidence="8">
    <location>
        <begin position="38"/>
        <end position="166"/>
    </location>
</feature>
<dbReference type="Proteomes" id="UP000195326">
    <property type="component" value="Unassembled WGS sequence"/>
</dbReference>
<evidence type="ECO:0000256" key="6">
    <source>
        <dbReference type="ARBA" id="ARBA00023136"/>
    </source>
</evidence>
<gene>
    <name evidence="9" type="ORF">B5F15_15140</name>
</gene>
<dbReference type="InterPro" id="IPR049177">
    <property type="entry name" value="MgtC_SapB_SrpB_YhiD_N"/>
</dbReference>
<reference evidence="10" key="1">
    <citation type="submission" date="2017-04" db="EMBL/GenBank/DDBJ databases">
        <title>Function of individual gut microbiota members based on whole genome sequencing of pure cultures obtained from chicken caecum.</title>
        <authorList>
            <person name="Medvecky M."/>
            <person name="Cejkova D."/>
            <person name="Polansky O."/>
            <person name="Karasova D."/>
            <person name="Kubasova T."/>
            <person name="Cizek A."/>
            <person name="Rychlik I."/>
        </authorList>
    </citation>
    <scope>NUCLEOTIDE SEQUENCE [LARGE SCALE GENOMIC DNA]</scope>
    <source>
        <strain evidence="10">An179</strain>
    </source>
</reference>
<sequence>MTESRIVWLLRKGDFMDVSQTTTTVLHEISYLDAVFRILCAMAIGIIVGVERGRSQRPAGMRTHMLVALGACMTMIVSNFLFVDFRPLGATPDPARLGAQVVSGVGFLGAGTIMREGLSIKGLTTAASIWAVACLGLAAGAGYYVIALTGAGAVYATLTVFESVQRKMNVSRHTTLALDMECTDLSGVMHDLNRFALQENATLSHVQFDETEQRSVYHLTAVAVFHSAHPQADQAFFLEKLGGNANLRKLETTQY</sequence>
<dbReference type="Pfam" id="PF02308">
    <property type="entry name" value="MgtC"/>
    <property type="match status" value="1"/>
</dbReference>
<evidence type="ECO:0000256" key="1">
    <source>
        <dbReference type="ARBA" id="ARBA00004651"/>
    </source>
</evidence>
<evidence type="ECO:0000256" key="7">
    <source>
        <dbReference type="SAM" id="Phobius"/>
    </source>
</evidence>
<keyword evidence="3" id="KW-1003">Cell membrane</keyword>
<feature type="transmembrane region" description="Helical" evidence="7">
    <location>
        <begin position="34"/>
        <end position="51"/>
    </location>
</feature>
<comment type="caution">
    <text evidence="9">The sequence shown here is derived from an EMBL/GenBank/DDBJ whole genome shotgun (WGS) entry which is preliminary data.</text>
</comment>
<dbReference type="InterPro" id="IPR003416">
    <property type="entry name" value="MgtC/SapB/SrpB/YhiD_fam"/>
</dbReference>
<proteinExistence type="inferred from homology"/>
<dbReference type="AlphaFoldDB" id="A0A1Y4LF03"/>
<evidence type="ECO:0000256" key="3">
    <source>
        <dbReference type="ARBA" id="ARBA00022475"/>
    </source>
</evidence>
<dbReference type="PRINTS" id="PR01837">
    <property type="entry name" value="MGTCSAPBPROT"/>
</dbReference>
<organism evidence="9 10">
    <name type="scientific">Butyricicoccus pullicaecorum</name>
    <dbReference type="NCBI Taxonomy" id="501571"/>
    <lineage>
        <taxon>Bacteria</taxon>
        <taxon>Bacillati</taxon>
        <taxon>Bacillota</taxon>
        <taxon>Clostridia</taxon>
        <taxon>Eubacteriales</taxon>
        <taxon>Butyricicoccaceae</taxon>
        <taxon>Butyricicoccus</taxon>
    </lineage>
</organism>
<protein>
    <recommendedName>
        <fullName evidence="8">MgtC/SapB/SrpB/YhiD N-terminal domain-containing protein</fullName>
    </recommendedName>
</protein>
<dbReference type="PANTHER" id="PTHR33778">
    <property type="entry name" value="PROTEIN MGTC"/>
    <property type="match status" value="1"/>
</dbReference>
<feature type="transmembrane region" description="Helical" evidence="7">
    <location>
        <begin position="63"/>
        <end position="83"/>
    </location>
</feature>
<evidence type="ECO:0000256" key="2">
    <source>
        <dbReference type="ARBA" id="ARBA00009298"/>
    </source>
</evidence>
<keyword evidence="4 7" id="KW-0812">Transmembrane</keyword>
<comment type="subcellular location">
    <subcellularLocation>
        <location evidence="1">Cell membrane</location>
        <topology evidence="1">Multi-pass membrane protein</topology>
    </subcellularLocation>
</comment>
<accession>A0A1Y4LF03</accession>
<keyword evidence="6 7" id="KW-0472">Membrane</keyword>
<keyword evidence="5 7" id="KW-1133">Transmembrane helix</keyword>
<evidence type="ECO:0000313" key="10">
    <source>
        <dbReference type="Proteomes" id="UP000195326"/>
    </source>
</evidence>
<name>A0A1Y4LF03_9FIRM</name>
<evidence type="ECO:0000256" key="5">
    <source>
        <dbReference type="ARBA" id="ARBA00022989"/>
    </source>
</evidence>